<dbReference type="Proteomes" id="UP000236197">
    <property type="component" value="Unassembled WGS sequence"/>
</dbReference>
<sequence>MCICPYGRVRFSRSVSERSACMSDAGVKKIKAKEEGAGRRQVAEIKLICTEKDIYTIEEVAEMLHINKHLAYKLIKLPEDPLPARQLRFRTRGYLVTRRELNEWVERNAPLLGSPER</sequence>
<organism evidence="2 3">
    <name type="scientific">Enteroscipio rubneri</name>
    <dbReference type="NCBI Taxonomy" id="2070686"/>
    <lineage>
        <taxon>Bacteria</taxon>
        <taxon>Bacillati</taxon>
        <taxon>Actinomycetota</taxon>
        <taxon>Coriobacteriia</taxon>
        <taxon>Eggerthellales</taxon>
        <taxon>Eggerthellaceae</taxon>
        <taxon>Enteroscipio</taxon>
    </lineage>
</organism>
<dbReference type="Pfam" id="PF12728">
    <property type="entry name" value="HTH_17"/>
    <property type="match status" value="1"/>
</dbReference>
<proteinExistence type="predicted"/>
<dbReference type="EMBL" id="PPEK01000008">
    <property type="protein sequence ID" value="PNV67448.1"/>
    <property type="molecule type" value="Genomic_DNA"/>
</dbReference>
<comment type="caution">
    <text evidence="2">The sequence shown here is derived from an EMBL/GenBank/DDBJ whole genome shotgun (WGS) entry which is preliminary data.</text>
</comment>
<gene>
    <name evidence="2" type="ORF">C2L71_07505</name>
</gene>
<evidence type="ECO:0000313" key="3">
    <source>
        <dbReference type="Proteomes" id="UP000236197"/>
    </source>
</evidence>
<dbReference type="AlphaFoldDB" id="A0A2K2UB59"/>
<reference evidence="3" key="1">
    <citation type="submission" date="2018-01" db="EMBL/GenBank/DDBJ databases">
        <title>Rubneribacter badeniensis gen. nov., sp. nov., and Colonibacter rubneri, gen. nov., sp. nov., WGS of new members of the Eggerthellaceae.</title>
        <authorList>
            <person name="Danylec N."/>
            <person name="Stoll D.A."/>
            <person name="Doetsch A."/>
            <person name="Kulling S.E."/>
            <person name="Huch M."/>
        </authorList>
    </citation>
    <scope>NUCLEOTIDE SEQUENCE [LARGE SCALE GENOMIC DNA]</scope>
    <source>
        <strain evidence="3">ResAG-96</strain>
    </source>
</reference>
<feature type="domain" description="Helix-turn-helix" evidence="1">
    <location>
        <begin position="55"/>
        <end position="108"/>
    </location>
</feature>
<dbReference type="InterPro" id="IPR041657">
    <property type="entry name" value="HTH_17"/>
</dbReference>
<protein>
    <recommendedName>
        <fullName evidence="1">Helix-turn-helix domain-containing protein</fullName>
    </recommendedName>
</protein>
<keyword evidence="3" id="KW-1185">Reference proteome</keyword>
<name>A0A2K2UB59_9ACTN</name>
<evidence type="ECO:0000259" key="1">
    <source>
        <dbReference type="Pfam" id="PF12728"/>
    </source>
</evidence>
<evidence type="ECO:0000313" key="2">
    <source>
        <dbReference type="EMBL" id="PNV67448.1"/>
    </source>
</evidence>
<accession>A0A2K2UB59</accession>